<evidence type="ECO:0000313" key="2">
    <source>
        <dbReference type="Proteomes" id="UP000574390"/>
    </source>
</evidence>
<organism evidence="1 2">
    <name type="scientific">Perkinsus olseni</name>
    <name type="common">Perkinsus atlanticus</name>
    <dbReference type="NCBI Taxonomy" id="32597"/>
    <lineage>
        <taxon>Eukaryota</taxon>
        <taxon>Sar</taxon>
        <taxon>Alveolata</taxon>
        <taxon>Perkinsozoa</taxon>
        <taxon>Perkinsea</taxon>
        <taxon>Perkinsida</taxon>
        <taxon>Perkinsidae</taxon>
        <taxon>Perkinsus</taxon>
    </lineage>
</organism>
<sequence>MTADNADVSSIVRILVADIMGMPDQLGDARVNERYSWALSPLACKQVDFGIAETPESSVVTSLIRTLERREQTRAGVVGSSSKLPPSLQCQTLIRQLQSSSPALKERPVILRFLALMAGSDDKENFSGNVDALARVTTKPVPSSAGVASDMLKMTVPAPSDQPKTIAEAKGVTEKELVRDLVFVLQGIDGSIF</sequence>
<accession>A0A7J6TCR7</accession>
<comment type="caution">
    <text evidence="1">The sequence shown here is derived from an EMBL/GenBank/DDBJ whole genome shotgun (WGS) entry which is preliminary data.</text>
</comment>
<gene>
    <name evidence="1" type="primary">TUBGCP3_1</name>
    <name evidence="1" type="ORF">FOZ62_015998</name>
</gene>
<proteinExistence type="predicted"/>
<dbReference type="EMBL" id="JABANM010008167">
    <property type="protein sequence ID" value="KAF4743069.1"/>
    <property type="molecule type" value="Genomic_DNA"/>
</dbReference>
<protein>
    <submittedName>
        <fullName evidence="1">Gamma-tubulin complex component 3</fullName>
    </submittedName>
</protein>
<feature type="non-terminal residue" evidence="1">
    <location>
        <position position="1"/>
    </location>
</feature>
<name>A0A7J6TCR7_PEROL</name>
<reference evidence="1 2" key="1">
    <citation type="submission" date="2020-04" db="EMBL/GenBank/DDBJ databases">
        <title>Perkinsus olseni comparative genomics.</title>
        <authorList>
            <person name="Bogema D.R."/>
        </authorList>
    </citation>
    <scope>NUCLEOTIDE SEQUENCE [LARGE SCALE GENOMIC DNA]</scope>
    <source>
        <strain evidence="1">ATCC PRA-205</strain>
    </source>
</reference>
<dbReference type="AlphaFoldDB" id="A0A7J6TCR7"/>
<evidence type="ECO:0000313" key="1">
    <source>
        <dbReference type="EMBL" id="KAF4743069.1"/>
    </source>
</evidence>
<dbReference type="Proteomes" id="UP000574390">
    <property type="component" value="Unassembled WGS sequence"/>
</dbReference>